<reference evidence="1" key="1">
    <citation type="submission" date="2020-05" db="EMBL/GenBank/DDBJ databases">
        <authorList>
            <person name="Chiriac C."/>
            <person name="Salcher M."/>
            <person name="Ghai R."/>
            <person name="Kavagutti S V."/>
        </authorList>
    </citation>
    <scope>NUCLEOTIDE SEQUENCE</scope>
</reference>
<organism evidence="1">
    <name type="scientific">freshwater metagenome</name>
    <dbReference type="NCBI Taxonomy" id="449393"/>
    <lineage>
        <taxon>unclassified sequences</taxon>
        <taxon>metagenomes</taxon>
        <taxon>ecological metagenomes</taxon>
    </lineage>
</organism>
<proteinExistence type="predicted"/>
<gene>
    <name evidence="1" type="ORF">UFOPK3010_01302</name>
</gene>
<dbReference type="AlphaFoldDB" id="A0A6J6YW21"/>
<name>A0A6J6YW21_9ZZZZ</name>
<sequence length="69" mass="7496">MLCETQRVYGSGALQFSGRGCGGCEVVHEVGDEVRVLEQEDQVDDRQHDADNAEHDARGGHAIALFPTI</sequence>
<dbReference type="EMBL" id="CAFAAM010000199">
    <property type="protein sequence ID" value="CAB4813642.1"/>
    <property type="molecule type" value="Genomic_DNA"/>
</dbReference>
<accession>A0A6J6YW21</accession>
<protein>
    <submittedName>
        <fullName evidence="1">Unannotated protein</fullName>
    </submittedName>
</protein>
<evidence type="ECO:0000313" key="1">
    <source>
        <dbReference type="EMBL" id="CAB4813642.1"/>
    </source>
</evidence>